<protein>
    <submittedName>
        <fullName evidence="4">Uncharacterized protein</fullName>
    </submittedName>
</protein>
<name>A0ABN3DR50_9MICO</name>
<feature type="region of interest" description="Disordered" evidence="1">
    <location>
        <begin position="44"/>
        <end position="127"/>
    </location>
</feature>
<comment type="caution">
    <text evidence="4">The sequence shown here is derived from an EMBL/GenBank/DDBJ whole genome shotgun (WGS) entry which is preliminary data.</text>
</comment>
<proteinExistence type="predicted"/>
<evidence type="ECO:0000313" key="5">
    <source>
        <dbReference type="Proteomes" id="UP001500929"/>
    </source>
</evidence>
<keyword evidence="2" id="KW-0472">Membrane</keyword>
<feature type="chain" id="PRO_5045429827" evidence="3">
    <location>
        <begin position="28"/>
        <end position="362"/>
    </location>
</feature>
<feature type="transmembrane region" description="Helical" evidence="2">
    <location>
        <begin position="169"/>
        <end position="190"/>
    </location>
</feature>
<feature type="compositionally biased region" description="Acidic residues" evidence="1">
    <location>
        <begin position="53"/>
        <end position="67"/>
    </location>
</feature>
<keyword evidence="2" id="KW-1133">Transmembrane helix</keyword>
<evidence type="ECO:0000313" key="4">
    <source>
        <dbReference type="EMBL" id="GAA2239743.1"/>
    </source>
</evidence>
<dbReference type="Proteomes" id="UP001500929">
    <property type="component" value="Unassembled WGS sequence"/>
</dbReference>
<accession>A0ABN3DR50</accession>
<sequence length="362" mass="38017">MEKARITGLGLAFMAALLLCNASLASAAAQPITSGVVAEIDLDSPIVVPEPEPTVDPEPEPTDEPVEPEPLPTEVPVDPGEPEVPVPAPEQPVEAPQPEESVPDVTDEGPADEVDQNEFSDDLDSEEQIPVAPVETPTPTPTPTPIPAVDIFAPFYPPSSGAARDSMPLVFGGAAVGLVVLAAIISFVLARVRLARMRTMAHVDVERDRSKGAASATTREPLPTKLDISSLTGGATAANAVVADDRTSAYHLDLPDKGAQVRPTAAPGQFRFPGASTAPRRPQVSTEAHFGSLSKLLGVRVVRVITDVRTDLTGIMPARPDASVESTKFEIPEVGAVRKRKARLAASDSRFLLPATTVTRPS</sequence>
<keyword evidence="2" id="KW-0812">Transmembrane</keyword>
<keyword evidence="5" id="KW-1185">Reference proteome</keyword>
<feature type="signal peptide" evidence="3">
    <location>
        <begin position="1"/>
        <end position="27"/>
    </location>
</feature>
<reference evidence="4 5" key="1">
    <citation type="journal article" date="2019" name="Int. J. Syst. Evol. Microbiol.">
        <title>The Global Catalogue of Microorganisms (GCM) 10K type strain sequencing project: providing services to taxonomists for standard genome sequencing and annotation.</title>
        <authorList>
            <consortium name="The Broad Institute Genomics Platform"/>
            <consortium name="The Broad Institute Genome Sequencing Center for Infectious Disease"/>
            <person name="Wu L."/>
            <person name="Ma J."/>
        </authorList>
    </citation>
    <scope>NUCLEOTIDE SEQUENCE [LARGE SCALE GENOMIC DNA]</scope>
    <source>
        <strain evidence="4 5">JCM 16117</strain>
    </source>
</reference>
<feature type="compositionally biased region" description="Acidic residues" evidence="1">
    <location>
        <begin position="101"/>
        <end position="127"/>
    </location>
</feature>
<feature type="compositionally biased region" description="Low complexity" evidence="1">
    <location>
        <begin position="91"/>
        <end position="100"/>
    </location>
</feature>
<dbReference type="RefSeq" id="WP_259481008.1">
    <property type="nucleotide sequence ID" value="NZ_BAAAQY010000007.1"/>
</dbReference>
<organism evidence="4 5">
    <name type="scientific">Herbiconiux moechotypicola</name>
    <dbReference type="NCBI Taxonomy" id="637393"/>
    <lineage>
        <taxon>Bacteria</taxon>
        <taxon>Bacillati</taxon>
        <taxon>Actinomycetota</taxon>
        <taxon>Actinomycetes</taxon>
        <taxon>Micrococcales</taxon>
        <taxon>Microbacteriaceae</taxon>
        <taxon>Herbiconiux</taxon>
    </lineage>
</organism>
<keyword evidence="3" id="KW-0732">Signal</keyword>
<evidence type="ECO:0000256" key="3">
    <source>
        <dbReference type="SAM" id="SignalP"/>
    </source>
</evidence>
<evidence type="ECO:0000256" key="1">
    <source>
        <dbReference type="SAM" id="MobiDB-lite"/>
    </source>
</evidence>
<gene>
    <name evidence="4" type="ORF">GCM10009851_26420</name>
</gene>
<dbReference type="EMBL" id="BAAAQY010000007">
    <property type="protein sequence ID" value="GAA2239743.1"/>
    <property type="molecule type" value="Genomic_DNA"/>
</dbReference>
<evidence type="ECO:0000256" key="2">
    <source>
        <dbReference type="SAM" id="Phobius"/>
    </source>
</evidence>